<name>A0A916T5L8_9ACTN</name>
<dbReference type="Gene3D" id="2.60.40.10">
    <property type="entry name" value="Immunoglobulins"/>
    <property type="match status" value="1"/>
</dbReference>
<evidence type="ECO:0000313" key="4">
    <source>
        <dbReference type="Proteomes" id="UP000621454"/>
    </source>
</evidence>
<proteinExistence type="predicted"/>
<keyword evidence="2" id="KW-0812">Transmembrane</keyword>
<dbReference type="EMBL" id="BMGC01000012">
    <property type="protein sequence ID" value="GGB32614.1"/>
    <property type="molecule type" value="Genomic_DNA"/>
</dbReference>
<dbReference type="Proteomes" id="UP000621454">
    <property type="component" value="Unassembled WGS sequence"/>
</dbReference>
<feature type="compositionally biased region" description="Basic and acidic residues" evidence="1">
    <location>
        <begin position="210"/>
        <end position="224"/>
    </location>
</feature>
<comment type="caution">
    <text evidence="3">The sequence shown here is derived from an EMBL/GenBank/DDBJ whole genome shotgun (WGS) entry which is preliminary data.</text>
</comment>
<protein>
    <submittedName>
        <fullName evidence="3">Uncharacterized protein</fullName>
    </submittedName>
</protein>
<keyword evidence="4" id="KW-1185">Reference proteome</keyword>
<evidence type="ECO:0000313" key="3">
    <source>
        <dbReference type="EMBL" id="GGB32614.1"/>
    </source>
</evidence>
<accession>A0A916T5L8</accession>
<dbReference type="AlphaFoldDB" id="A0A916T5L8"/>
<organism evidence="3 4">
    <name type="scientific">Gordonia jinhuaensis</name>
    <dbReference type="NCBI Taxonomy" id="1517702"/>
    <lineage>
        <taxon>Bacteria</taxon>
        <taxon>Bacillati</taxon>
        <taxon>Actinomycetota</taxon>
        <taxon>Actinomycetes</taxon>
        <taxon>Mycobacteriales</taxon>
        <taxon>Gordoniaceae</taxon>
        <taxon>Gordonia</taxon>
    </lineage>
</organism>
<evidence type="ECO:0000256" key="1">
    <source>
        <dbReference type="SAM" id="MobiDB-lite"/>
    </source>
</evidence>
<keyword evidence="2" id="KW-1133">Transmembrane helix</keyword>
<feature type="region of interest" description="Disordered" evidence="1">
    <location>
        <begin position="193"/>
        <end position="230"/>
    </location>
</feature>
<reference evidence="3" key="2">
    <citation type="submission" date="2020-09" db="EMBL/GenBank/DDBJ databases">
        <authorList>
            <person name="Sun Q."/>
            <person name="Zhou Y."/>
        </authorList>
    </citation>
    <scope>NUCLEOTIDE SEQUENCE</scope>
    <source>
        <strain evidence="3">CGMCC 1.12827</strain>
    </source>
</reference>
<dbReference type="RefSeq" id="WP_188586537.1">
    <property type="nucleotide sequence ID" value="NZ_BMGC01000012.1"/>
</dbReference>
<evidence type="ECO:0000256" key="2">
    <source>
        <dbReference type="SAM" id="Phobius"/>
    </source>
</evidence>
<dbReference type="InterPro" id="IPR013783">
    <property type="entry name" value="Ig-like_fold"/>
</dbReference>
<gene>
    <name evidence="3" type="ORF">GCM10011489_20990</name>
</gene>
<keyword evidence="2" id="KW-0472">Membrane</keyword>
<reference evidence="3" key="1">
    <citation type="journal article" date="2014" name="Int. J. Syst. Evol. Microbiol.">
        <title>Complete genome sequence of Corynebacterium casei LMG S-19264T (=DSM 44701T), isolated from a smear-ripened cheese.</title>
        <authorList>
            <consortium name="US DOE Joint Genome Institute (JGI-PGF)"/>
            <person name="Walter F."/>
            <person name="Albersmeier A."/>
            <person name="Kalinowski J."/>
            <person name="Ruckert C."/>
        </authorList>
    </citation>
    <scope>NUCLEOTIDE SEQUENCE</scope>
    <source>
        <strain evidence="3">CGMCC 1.12827</strain>
    </source>
</reference>
<dbReference type="GO" id="GO:0005975">
    <property type="term" value="P:carbohydrate metabolic process"/>
    <property type="evidence" value="ECO:0007669"/>
    <property type="project" value="UniProtKB-ARBA"/>
</dbReference>
<feature type="transmembrane region" description="Helical" evidence="2">
    <location>
        <begin position="35"/>
        <end position="56"/>
    </location>
</feature>
<sequence>MSKKSTMMYSVTAEMEPARSLRGGGNGGGTRGLKWPVLAGAVIVAAIVGILMYLVVHSFVGEDTPAAAGVPSAPTVTATADHVAISWKSVSGAQGYVVSRDGQVIYRSTKSGDDTTRFDDYSATAGEHTYTVSAIGDDDRLSAASAGEKATAPQGYGEIAPLMRRLGTLLPTAPGGTGFDDMRCVVRRAPVVGADQSGAQSTARLVCDSPKSDSPKSDSPKSDSPKSQTHPPLTWYVDFWDSSKARDLAVPSFAPGATKVTWAHGDAYQVAPQGTSDLMLTFSDPDRSAISILLNSDPNALWAPKDLLDYANSLPVGR</sequence>